<dbReference type="AlphaFoldDB" id="A0AAW1A8C0"/>
<dbReference type="Proteomes" id="UP001432146">
    <property type="component" value="Unassembled WGS sequence"/>
</dbReference>
<sequence>MFSRATKSIVKTIGQRKYHAGEENIKLAVIGGVGGIGRSLSQMLKQTSRLDVLALYDVAALNKRFSTPIKLNCFSNGETTNLSNSRMLTMLEKSRSSKGDCRSENFQEPFFSNRAPKLNQNATEKFVESLCRLPIAEECATNQFSKPTMKSQLQATPDTLARPHRRGNVIEDLGRKKQLRFGEPDCGAESPDWAERSPCHPPKGPCDPMGSPGYPSKPRRKKKSFCVKCPAKKPCKTNKC</sequence>
<gene>
    <name evidence="2" type="ORF">QLX08_002982</name>
</gene>
<keyword evidence="3" id="KW-1185">Reference proteome</keyword>
<evidence type="ECO:0000313" key="3">
    <source>
        <dbReference type="Proteomes" id="UP001432146"/>
    </source>
</evidence>
<feature type="region of interest" description="Disordered" evidence="1">
    <location>
        <begin position="181"/>
        <end position="221"/>
    </location>
</feature>
<protein>
    <submittedName>
        <fullName evidence="2">Uncharacterized protein</fullName>
    </submittedName>
</protein>
<reference evidence="2 3" key="1">
    <citation type="submission" date="2024-05" db="EMBL/GenBank/DDBJ databases">
        <title>The nuclear and mitochondrial genome assemblies of Tetragonisca angustula (Apidae: Meliponini), a tiny yet remarkable pollinator in the Neotropics.</title>
        <authorList>
            <person name="Ferrari R."/>
            <person name="Ricardo P.C."/>
            <person name="Dias F.C."/>
            <person name="Araujo N.S."/>
            <person name="Soares D.O."/>
            <person name="Zhou Q.-S."/>
            <person name="Zhu C.-D."/>
            <person name="Coutinho L."/>
            <person name="Airas M.C."/>
            <person name="Batista T.M."/>
        </authorList>
    </citation>
    <scope>NUCLEOTIDE SEQUENCE [LARGE SCALE GENOMIC DNA]</scope>
    <source>
        <strain evidence="2">ASF017062</strain>
        <tissue evidence="2">Abdomen</tissue>
    </source>
</reference>
<proteinExistence type="predicted"/>
<dbReference type="EMBL" id="JAWNGG020000042">
    <property type="protein sequence ID" value="KAK9306249.1"/>
    <property type="molecule type" value="Genomic_DNA"/>
</dbReference>
<organism evidence="2 3">
    <name type="scientific">Tetragonisca angustula</name>
    <dbReference type="NCBI Taxonomy" id="166442"/>
    <lineage>
        <taxon>Eukaryota</taxon>
        <taxon>Metazoa</taxon>
        <taxon>Ecdysozoa</taxon>
        <taxon>Arthropoda</taxon>
        <taxon>Hexapoda</taxon>
        <taxon>Insecta</taxon>
        <taxon>Pterygota</taxon>
        <taxon>Neoptera</taxon>
        <taxon>Endopterygota</taxon>
        <taxon>Hymenoptera</taxon>
        <taxon>Apocrita</taxon>
        <taxon>Aculeata</taxon>
        <taxon>Apoidea</taxon>
        <taxon>Anthophila</taxon>
        <taxon>Apidae</taxon>
        <taxon>Tetragonisca</taxon>
    </lineage>
</organism>
<dbReference type="Gene3D" id="3.40.50.720">
    <property type="entry name" value="NAD(P)-binding Rossmann-like Domain"/>
    <property type="match status" value="1"/>
</dbReference>
<name>A0AAW1A8C0_9HYME</name>
<comment type="caution">
    <text evidence="2">The sequence shown here is derived from an EMBL/GenBank/DDBJ whole genome shotgun (WGS) entry which is preliminary data.</text>
</comment>
<accession>A0AAW1A8C0</accession>
<evidence type="ECO:0000256" key="1">
    <source>
        <dbReference type="SAM" id="MobiDB-lite"/>
    </source>
</evidence>
<evidence type="ECO:0000313" key="2">
    <source>
        <dbReference type="EMBL" id="KAK9306249.1"/>
    </source>
</evidence>